<organism evidence="1 2">
    <name type="scientific">Mesorhizobium captivum</name>
    <dbReference type="NCBI Taxonomy" id="3072319"/>
    <lineage>
        <taxon>Bacteria</taxon>
        <taxon>Pseudomonadati</taxon>
        <taxon>Pseudomonadota</taxon>
        <taxon>Alphaproteobacteria</taxon>
        <taxon>Hyphomicrobiales</taxon>
        <taxon>Phyllobacteriaceae</taxon>
        <taxon>Mesorhizobium</taxon>
    </lineage>
</organism>
<name>A0ABU4Z6R7_9HYPH</name>
<dbReference type="Proteomes" id="UP001271249">
    <property type="component" value="Unassembled WGS sequence"/>
</dbReference>
<reference evidence="1 2" key="1">
    <citation type="submission" date="2023-08" db="EMBL/GenBank/DDBJ databases">
        <title>Implementing the SeqCode for naming new Mesorhizobium species isolated from Vachellia karroo root nodules.</title>
        <authorList>
            <person name="Van Lill M."/>
        </authorList>
    </citation>
    <scope>NUCLEOTIDE SEQUENCE [LARGE SCALE GENOMIC DNA]</scope>
    <source>
        <strain evidence="1 2">VK22B</strain>
    </source>
</reference>
<keyword evidence="2" id="KW-1185">Reference proteome</keyword>
<dbReference type="RefSeq" id="WP_320228767.1">
    <property type="nucleotide sequence ID" value="NZ_JAVIJC010000032.1"/>
</dbReference>
<gene>
    <name evidence="1" type="ORF">RFN29_25775</name>
</gene>
<proteinExistence type="predicted"/>
<dbReference type="EMBL" id="JAVIJC010000032">
    <property type="protein sequence ID" value="MDX8494972.1"/>
    <property type="molecule type" value="Genomic_DNA"/>
</dbReference>
<accession>A0ABU4Z6R7</accession>
<sequence length="135" mass="15212">MIPIGTPVKSTTNGFEGIVKEIRGGPGGDHWHKVQTLSALPRARWFVESELEEIADPVDTPYATGSEIYCFGQNCQVIGFNEDSGTYDLLGQAALPSGDVFFRHWYRNVPAFEVWLWHENREDGLRQGVPHWPVL</sequence>
<comment type="caution">
    <text evidence="1">The sequence shown here is derived from an EMBL/GenBank/DDBJ whole genome shotgun (WGS) entry which is preliminary data.</text>
</comment>
<evidence type="ECO:0000313" key="2">
    <source>
        <dbReference type="Proteomes" id="UP001271249"/>
    </source>
</evidence>
<protein>
    <submittedName>
        <fullName evidence="1">Uncharacterized protein</fullName>
    </submittedName>
</protein>
<evidence type="ECO:0000313" key="1">
    <source>
        <dbReference type="EMBL" id="MDX8494972.1"/>
    </source>
</evidence>